<gene>
    <name evidence="6" type="ORF">M231_03096</name>
</gene>
<protein>
    <submittedName>
        <fullName evidence="6">Esterase</fullName>
    </submittedName>
</protein>
<dbReference type="InterPro" id="IPR013094">
    <property type="entry name" value="AB_hydrolase_3"/>
</dbReference>
<evidence type="ECO:0000256" key="1">
    <source>
        <dbReference type="ARBA" id="ARBA00010515"/>
    </source>
</evidence>
<dbReference type="OrthoDB" id="408631at2759"/>
<keyword evidence="2" id="KW-0378">Hydrolase</keyword>
<feature type="compositionally biased region" description="Basic and acidic residues" evidence="4">
    <location>
        <begin position="208"/>
        <end position="222"/>
    </location>
</feature>
<feature type="compositionally biased region" description="Basic and acidic residues" evidence="4">
    <location>
        <begin position="526"/>
        <end position="538"/>
    </location>
</feature>
<dbReference type="SUPFAM" id="SSF53474">
    <property type="entry name" value="alpha/beta-Hydrolases"/>
    <property type="match status" value="1"/>
</dbReference>
<dbReference type="InParanoid" id="A0A4Q1BNY3"/>
<dbReference type="AlphaFoldDB" id="A0A4Q1BNY3"/>
<proteinExistence type="inferred from homology"/>
<dbReference type="InterPro" id="IPR050300">
    <property type="entry name" value="GDXG_lipolytic_enzyme"/>
</dbReference>
<dbReference type="PANTHER" id="PTHR48081">
    <property type="entry name" value="AB HYDROLASE SUPERFAMILY PROTEIN C4A8.06C"/>
    <property type="match status" value="1"/>
</dbReference>
<reference evidence="6 7" key="1">
    <citation type="submission" date="2016-06" db="EMBL/GenBank/DDBJ databases">
        <title>Evolution of pathogenesis and genome organization in the Tremellales.</title>
        <authorList>
            <person name="Cuomo C."/>
            <person name="Litvintseva A."/>
            <person name="Heitman J."/>
            <person name="Chen Y."/>
            <person name="Sun S."/>
            <person name="Springer D."/>
            <person name="Dromer F."/>
            <person name="Young S."/>
            <person name="Zeng Q."/>
            <person name="Chapman S."/>
            <person name="Gujja S."/>
            <person name="Saif S."/>
            <person name="Birren B."/>
        </authorList>
    </citation>
    <scope>NUCLEOTIDE SEQUENCE [LARGE SCALE GENOMIC DNA]</scope>
    <source>
        <strain evidence="6 7">ATCC 28783</strain>
    </source>
</reference>
<dbReference type="InterPro" id="IPR033140">
    <property type="entry name" value="Lipase_GDXG_put_SER_AS"/>
</dbReference>
<feature type="compositionally biased region" description="Polar residues" evidence="4">
    <location>
        <begin position="1"/>
        <end position="14"/>
    </location>
</feature>
<dbReference type="EMBL" id="SDIL01000029">
    <property type="protein sequence ID" value="RXK39594.1"/>
    <property type="molecule type" value="Genomic_DNA"/>
</dbReference>
<dbReference type="PROSITE" id="PS01174">
    <property type="entry name" value="LIPASE_GDXG_SER"/>
    <property type="match status" value="1"/>
</dbReference>
<feature type="compositionally biased region" description="Basic and acidic residues" evidence="4">
    <location>
        <begin position="786"/>
        <end position="801"/>
    </location>
</feature>
<sequence>METTTIPPIRQTNPPLRHLLDPYTTSHPLRSPSPLPPSSRVNPKLKQRLPPKTSSSPLLWTIPTWIAFARFATAKGIYILWSLVKHALFGPMRKSWGYRMTFITSFMRNVADHTSLADIVLIRRLISLHALLPLPSDAVVTPITFLVPRHLGDQVARGFLRELDLNETGHRELSGEWVVGTEVWQRLKAERRARSSFRNRVTSNPTSKDNRGREGREGREEVRDDPDVDSEVVPNKYGERVIYFLHGGAYYVGSATSHRVLTIGVSKACNARVFALTYRLAPEHVFPLPLHDVLHGYLRLLSPPLNIPPENIIIAGDSAGGGLTLALCMYLRDEGYKLPAGMVLMSPWVDLTMSCGSWDENSSLDVVPRPEADDHLNPVGCYLGPKGLRKYLTHPYASPLFGDFHDLPPMLIQSGDSEVLRDEITLLAHKATLAGVEVTHELYQDMIHVFQMFRFLPSSKSALNSIGNWVQITLPKIQKRHSKVIPGSGEGIEREVRLGEREVNEIGEDMNIHLGQTEVMMDELERQEDLESWRRSEFDQDPPPYSPTQVQSQPSQISQSQSQSQSQPSLIAPSRTTNVSSNPALNQPTTQETYERGRRSSVGLGLNVSSSLPEQVNINEDEDDSSGSPTPTRSRTPTIEFPSVPPPHTPEINIPKLRRSLTEYESSLGISSEIRHRSHGSSTSLHISPIQVSSIRHHDPSLTSVNPSISSAHPSSSSTHPPHTSAQSSSHRIPKQQRSGPTSPTSSIKRLRSPTINLGIFGRRTSISSPTPSVRRLRSPTVSGSREGRKEQPTTRERSMSHSDIFNLVEGYQESGAANETVVYAPGGEVKSVGVLGED</sequence>
<feature type="compositionally biased region" description="Polar residues" evidence="4">
    <location>
        <begin position="198"/>
        <end position="207"/>
    </location>
</feature>
<feature type="region of interest" description="Disordered" evidence="4">
    <location>
        <begin position="1"/>
        <end position="53"/>
    </location>
</feature>
<evidence type="ECO:0000256" key="4">
    <source>
        <dbReference type="SAM" id="MobiDB-lite"/>
    </source>
</evidence>
<dbReference type="VEuPathDB" id="FungiDB:TREMEDRAFT_71836"/>
<dbReference type="Gene3D" id="3.40.50.1820">
    <property type="entry name" value="alpha/beta hydrolase"/>
    <property type="match status" value="1"/>
</dbReference>
<dbReference type="PANTHER" id="PTHR48081:SF26">
    <property type="entry name" value="ALPHA_BETA HYDROLASE FOLD-3 DOMAIN-CONTAINING PROTEIN"/>
    <property type="match status" value="1"/>
</dbReference>
<feature type="compositionally biased region" description="Low complexity" evidence="4">
    <location>
        <begin position="600"/>
        <end position="612"/>
    </location>
</feature>
<feature type="active site" evidence="3">
    <location>
        <position position="318"/>
    </location>
</feature>
<dbReference type="STRING" id="5217.A0A4Q1BNY3"/>
<feature type="region of interest" description="Disordered" evidence="4">
    <location>
        <begin position="195"/>
        <end position="231"/>
    </location>
</feature>
<comment type="caution">
    <text evidence="6">The sequence shown here is derived from an EMBL/GenBank/DDBJ whole genome shotgun (WGS) entry which is preliminary data.</text>
</comment>
<dbReference type="GO" id="GO:0016787">
    <property type="term" value="F:hydrolase activity"/>
    <property type="evidence" value="ECO:0007669"/>
    <property type="project" value="UniProtKB-KW"/>
</dbReference>
<dbReference type="Pfam" id="PF07859">
    <property type="entry name" value="Abhydrolase_3"/>
    <property type="match status" value="1"/>
</dbReference>
<feature type="region of interest" description="Disordered" evidence="4">
    <location>
        <begin position="698"/>
        <end position="803"/>
    </location>
</feature>
<dbReference type="InterPro" id="IPR029058">
    <property type="entry name" value="AB_hydrolase_fold"/>
</dbReference>
<evidence type="ECO:0000313" key="7">
    <source>
        <dbReference type="Proteomes" id="UP000289152"/>
    </source>
</evidence>
<evidence type="ECO:0000256" key="3">
    <source>
        <dbReference type="PROSITE-ProRule" id="PRU10038"/>
    </source>
</evidence>
<comment type="similarity">
    <text evidence="1">Belongs to the 'GDXG' lipolytic enzyme family.</text>
</comment>
<dbReference type="Proteomes" id="UP000289152">
    <property type="component" value="Unassembled WGS sequence"/>
</dbReference>
<evidence type="ECO:0000259" key="5">
    <source>
        <dbReference type="Pfam" id="PF07859"/>
    </source>
</evidence>
<feature type="compositionally biased region" description="Low complexity" evidence="4">
    <location>
        <begin position="707"/>
        <end position="731"/>
    </location>
</feature>
<evidence type="ECO:0000256" key="2">
    <source>
        <dbReference type="ARBA" id="ARBA00022801"/>
    </source>
</evidence>
<feature type="domain" description="Alpha/beta hydrolase fold-3" evidence="5">
    <location>
        <begin position="243"/>
        <end position="451"/>
    </location>
</feature>
<keyword evidence="7" id="KW-1185">Reference proteome</keyword>
<feature type="compositionally biased region" description="Polar residues" evidence="4">
    <location>
        <begin position="736"/>
        <end position="748"/>
    </location>
</feature>
<organism evidence="6 7">
    <name type="scientific">Tremella mesenterica</name>
    <name type="common">Jelly fungus</name>
    <dbReference type="NCBI Taxonomy" id="5217"/>
    <lineage>
        <taxon>Eukaryota</taxon>
        <taxon>Fungi</taxon>
        <taxon>Dikarya</taxon>
        <taxon>Basidiomycota</taxon>
        <taxon>Agaricomycotina</taxon>
        <taxon>Tremellomycetes</taxon>
        <taxon>Tremellales</taxon>
        <taxon>Tremellaceae</taxon>
        <taxon>Tremella</taxon>
    </lineage>
</organism>
<feature type="compositionally biased region" description="Polar residues" evidence="4">
    <location>
        <begin position="574"/>
        <end position="592"/>
    </location>
</feature>
<feature type="region of interest" description="Disordered" evidence="4">
    <location>
        <begin position="526"/>
        <end position="656"/>
    </location>
</feature>
<feature type="compositionally biased region" description="Low complexity" evidence="4">
    <location>
        <begin position="626"/>
        <end position="638"/>
    </location>
</feature>
<evidence type="ECO:0000313" key="6">
    <source>
        <dbReference type="EMBL" id="RXK39594.1"/>
    </source>
</evidence>
<name>A0A4Q1BNY3_TREME</name>
<feature type="compositionally biased region" description="Low complexity" evidence="4">
    <location>
        <begin position="547"/>
        <end position="569"/>
    </location>
</feature>
<accession>A0A4Q1BNY3</accession>